<evidence type="ECO:0000256" key="3">
    <source>
        <dbReference type="ARBA" id="ARBA00023163"/>
    </source>
</evidence>
<dbReference type="Pfam" id="PF12833">
    <property type="entry name" value="HTH_18"/>
    <property type="match status" value="1"/>
</dbReference>
<dbReference type="PROSITE" id="PS01124">
    <property type="entry name" value="HTH_ARAC_FAMILY_2"/>
    <property type="match status" value="1"/>
</dbReference>
<feature type="domain" description="HTH araC/xylS-type" evidence="4">
    <location>
        <begin position="168"/>
        <end position="265"/>
    </location>
</feature>
<evidence type="ECO:0000259" key="4">
    <source>
        <dbReference type="PROSITE" id="PS01124"/>
    </source>
</evidence>
<dbReference type="Gene3D" id="1.10.10.60">
    <property type="entry name" value="Homeodomain-like"/>
    <property type="match status" value="1"/>
</dbReference>
<name>A0ABZ2LZC7_9BACT</name>
<evidence type="ECO:0000313" key="6">
    <source>
        <dbReference type="Proteomes" id="UP001370348"/>
    </source>
</evidence>
<dbReference type="Proteomes" id="UP001370348">
    <property type="component" value="Chromosome"/>
</dbReference>
<dbReference type="InterPro" id="IPR009057">
    <property type="entry name" value="Homeodomain-like_sf"/>
</dbReference>
<dbReference type="InterPro" id="IPR018060">
    <property type="entry name" value="HTH_AraC"/>
</dbReference>
<dbReference type="SMART" id="SM00342">
    <property type="entry name" value="HTH_ARAC"/>
    <property type="match status" value="1"/>
</dbReference>
<keyword evidence="1" id="KW-0805">Transcription regulation</keyword>
<keyword evidence="3" id="KW-0804">Transcription</keyword>
<organism evidence="5 6">
    <name type="scientific">Pendulispora albinea</name>
    <dbReference type="NCBI Taxonomy" id="2741071"/>
    <lineage>
        <taxon>Bacteria</taxon>
        <taxon>Pseudomonadati</taxon>
        <taxon>Myxococcota</taxon>
        <taxon>Myxococcia</taxon>
        <taxon>Myxococcales</taxon>
        <taxon>Sorangiineae</taxon>
        <taxon>Pendulisporaceae</taxon>
        <taxon>Pendulispora</taxon>
    </lineage>
</organism>
<keyword evidence="2" id="KW-0238">DNA-binding</keyword>
<evidence type="ECO:0000313" key="5">
    <source>
        <dbReference type="EMBL" id="WXB14954.1"/>
    </source>
</evidence>
<proteinExistence type="predicted"/>
<evidence type="ECO:0000256" key="1">
    <source>
        <dbReference type="ARBA" id="ARBA00023015"/>
    </source>
</evidence>
<reference evidence="5 6" key="1">
    <citation type="submission" date="2021-12" db="EMBL/GenBank/DDBJ databases">
        <title>Discovery of the Pendulisporaceae a myxobacterial family with distinct sporulation behavior and unique specialized metabolism.</title>
        <authorList>
            <person name="Garcia R."/>
            <person name="Popoff A."/>
            <person name="Bader C.D."/>
            <person name="Loehr J."/>
            <person name="Walesch S."/>
            <person name="Walt C."/>
            <person name="Boldt J."/>
            <person name="Bunk B."/>
            <person name="Haeckl F.J.F.P.J."/>
            <person name="Gunesch A.P."/>
            <person name="Birkelbach J."/>
            <person name="Nuebel U."/>
            <person name="Pietschmann T."/>
            <person name="Bach T."/>
            <person name="Mueller R."/>
        </authorList>
    </citation>
    <scope>NUCLEOTIDE SEQUENCE [LARGE SCALE GENOMIC DNA]</scope>
    <source>
        <strain evidence="5 6">MSr11954</strain>
    </source>
</reference>
<dbReference type="InterPro" id="IPR050204">
    <property type="entry name" value="AraC_XylS_family_regulators"/>
</dbReference>
<evidence type="ECO:0000256" key="2">
    <source>
        <dbReference type="ARBA" id="ARBA00023125"/>
    </source>
</evidence>
<gene>
    <name evidence="5" type="ORF">LZC94_44935</name>
</gene>
<dbReference type="SUPFAM" id="SSF46689">
    <property type="entry name" value="Homeodomain-like"/>
    <property type="match status" value="2"/>
</dbReference>
<keyword evidence="6" id="KW-1185">Reference proteome</keyword>
<dbReference type="EMBL" id="CP089984">
    <property type="protein sequence ID" value="WXB14954.1"/>
    <property type="molecule type" value="Genomic_DNA"/>
</dbReference>
<accession>A0ABZ2LZC7</accession>
<dbReference type="PANTHER" id="PTHR46796:SF2">
    <property type="entry name" value="TRANSCRIPTIONAL REGULATORY PROTEIN"/>
    <property type="match status" value="1"/>
</dbReference>
<dbReference type="RefSeq" id="WP_394824577.1">
    <property type="nucleotide sequence ID" value="NZ_CP089984.1"/>
</dbReference>
<dbReference type="PANTHER" id="PTHR46796">
    <property type="entry name" value="HTH-TYPE TRANSCRIPTIONAL ACTIVATOR RHAS-RELATED"/>
    <property type="match status" value="1"/>
</dbReference>
<sequence>MKLRAHPLPGVEVTRVEGDTHLWIGHSTHYGLSLVYEGAFDFWYRKHVATHVPGRLKLKEPGEIHRDVRVHAPVTAQSVALSPDLVEGVARGLGLKGVPHFAAAVTQGHGRAERLGLRLHACLGAAAPDRLEAESLLVEALEAIWADYGEVGVARAARGADRGGGAAARVREYLHAHWQDNVSLDELSVRVGRNKFSLLREFRAEYGLPPYEYLTHLRVARARLLLGAGRRASEVALEVGLYDQSQLHRHFTRIVGVTPGRFVKNAQDRARRRR</sequence>
<dbReference type="Pfam" id="PF02311">
    <property type="entry name" value="AraC_binding"/>
    <property type="match status" value="1"/>
</dbReference>
<dbReference type="InterPro" id="IPR003313">
    <property type="entry name" value="AraC-bd"/>
</dbReference>
<protein>
    <submittedName>
        <fullName evidence="5">AraC family transcriptional regulator</fullName>
    </submittedName>
</protein>